<dbReference type="GO" id="GO:0016747">
    <property type="term" value="F:acyltransferase activity, transferring groups other than amino-acyl groups"/>
    <property type="evidence" value="ECO:0007669"/>
    <property type="project" value="InterPro"/>
</dbReference>
<dbReference type="Pfam" id="PF13673">
    <property type="entry name" value="Acetyltransf_10"/>
    <property type="match status" value="1"/>
</dbReference>
<dbReference type="Proteomes" id="UP000184147">
    <property type="component" value="Unassembled WGS sequence"/>
</dbReference>
<evidence type="ECO:0000256" key="2">
    <source>
        <dbReference type="ARBA" id="ARBA00023315"/>
    </source>
</evidence>
<dbReference type="STRING" id="1124188.SAMN05444377_11093"/>
<accession>A0A1M5C3S4</accession>
<dbReference type="InterPro" id="IPR000182">
    <property type="entry name" value="GNAT_dom"/>
</dbReference>
<gene>
    <name evidence="4" type="ORF">SAMN05444377_11093</name>
</gene>
<sequence length="162" mass="18781">MVRPASLEDCTVIQTLAHEIWPEAYASILSPAQLSYMLEAFYTLEALRRQMEAGQQFLLLEEDHRAQGFAAYQLEYTPGVTQLHKLYVRTAQHHKGWGSILLDAVEQRALHAGQHTLRLNVNRFNTAQFFYYKKGFQTVETIDIPIGQGYWMEDFIMEKKLV</sequence>
<dbReference type="PANTHER" id="PTHR43877">
    <property type="entry name" value="AMINOALKYLPHOSPHONATE N-ACETYLTRANSFERASE-RELATED-RELATED"/>
    <property type="match status" value="1"/>
</dbReference>
<dbReference type="SUPFAM" id="SSF55729">
    <property type="entry name" value="Acyl-CoA N-acyltransferases (Nat)"/>
    <property type="match status" value="1"/>
</dbReference>
<evidence type="ECO:0000313" key="4">
    <source>
        <dbReference type="EMBL" id="SHF49398.1"/>
    </source>
</evidence>
<protein>
    <submittedName>
        <fullName evidence="4">N-acetylglutamate synthase, GNAT family</fullName>
    </submittedName>
</protein>
<evidence type="ECO:0000259" key="3">
    <source>
        <dbReference type="PROSITE" id="PS51186"/>
    </source>
</evidence>
<keyword evidence="1" id="KW-0808">Transferase</keyword>
<dbReference type="RefSeq" id="WP_073363638.1">
    <property type="nucleotide sequence ID" value="NZ_FQVQ01000010.1"/>
</dbReference>
<evidence type="ECO:0000256" key="1">
    <source>
        <dbReference type="ARBA" id="ARBA00022679"/>
    </source>
</evidence>
<name>A0A1M5C3S4_9FLAO</name>
<dbReference type="InterPro" id="IPR050832">
    <property type="entry name" value="Bact_Acetyltransf"/>
</dbReference>
<dbReference type="AlphaFoldDB" id="A0A1M5C3S4"/>
<dbReference type="PROSITE" id="PS51186">
    <property type="entry name" value="GNAT"/>
    <property type="match status" value="1"/>
</dbReference>
<evidence type="ECO:0000313" key="5">
    <source>
        <dbReference type="Proteomes" id="UP000184147"/>
    </source>
</evidence>
<dbReference type="OrthoDB" id="9800604at2"/>
<dbReference type="Gene3D" id="3.40.630.30">
    <property type="match status" value="1"/>
</dbReference>
<dbReference type="CDD" id="cd04301">
    <property type="entry name" value="NAT_SF"/>
    <property type="match status" value="1"/>
</dbReference>
<keyword evidence="2" id="KW-0012">Acyltransferase</keyword>
<dbReference type="EMBL" id="FQVQ01000010">
    <property type="protein sequence ID" value="SHF49398.1"/>
    <property type="molecule type" value="Genomic_DNA"/>
</dbReference>
<dbReference type="InterPro" id="IPR016181">
    <property type="entry name" value="Acyl_CoA_acyltransferase"/>
</dbReference>
<feature type="domain" description="N-acetyltransferase" evidence="3">
    <location>
        <begin position="1"/>
        <end position="162"/>
    </location>
</feature>
<reference evidence="4 5" key="1">
    <citation type="submission" date="2016-11" db="EMBL/GenBank/DDBJ databases">
        <authorList>
            <person name="Jaros S."/>
            <person name="Januszkiewicz K."/>
            <person name="Wedrychowicz H."/>
        </authorList>
    </citation>
    <scope>NUCLEOTIDE SEQUENCE [LARGE SCALE GENOMIC DNA]</scope>
    <source>
        <strain evidence="4 5">DSM 25660</strain>
    </source>
</reference>
<proteinExistence type="predicted"/>
<keyword evidence="5" id="KW-1185">Reference proteome</keyword>
<organism evidence="4 5">
    <name type="scientific">Flavobacterium fontis</name>
    <dbReference type="NCBI Taxonomy" id="1124188"/>
    <lineage>
        <taxon>Bacteria</taxon>
        <taxon>Pseudomonadati</taxon>
        <taxon>Bacteroidota</taxon>
        <taxon>Flavobacteriia</taxon>
        <taxon>Flavobacteriales</taxon>
        <taxon>Flavobacteriaceae</taxon>
        <taxon>Flavobacterium</taxon>
    </lineage>
</organism>